<dbReference type="Pfam" id="PF00107">
    <property type="entry name" value="ADH_zinc_N"/>
    <property type="match status" value="1"/>
</dbReference>
<accession>A0A9D1WV50</accession>
<proteinExistence type="predicted"/>
<protein>
    <submittedName>
        <fullName evidence="4">Galactitol-1-phosphate 5-dehydrogenase</fullName>
    </submittedName>
</protein>
<dbReference type="Pfam" id="PF08240">
    <property type="entry name" value="ADH_N"/>
    <property type="match status" value="1"/>
</dbReference>
<dbReference type="PANTHER" id="PTHR43401">
    <property type="entry name" value="L-THREONINE 3-DEHYDROGENASE"/>
    <property type="match status" value="1"/>
</dbReference>
<dbReference type="Gene3D" id="3.90.180.10">
    <property type="entry name" value="Medium-chain alcohol dehydrogenases, catalytic domain"/>
    <property type="match status" value="1"/>
</dbReference>
<dbReference type="PANTHER" id="PTHR43401:SF2">
    <property type="entry name" value="L-THREONINE 3-DEHYDROGENASE"/>
    <property type="match status" value="1"/>
</dbReference>
<name>A0A9D1WV50_9FIRM</name>
<comment type="caution">
    <text evidence="4">The sequence shown here is derived from an EMBL/GenBank/DDBJ whole genome shotgun (WGS) entry which is preliminary data.</text>
</comment>
<dbReference type="CDD" id="cd08236">
    <property type="entry name" value="sugar_DH"/>
    <property type="match status" value="1"/>
</dbReference>
<dbReference type="AlphaFoldDB" id="A0A9D1WV50"/>
<dbReference type="EMBL" id="DXEM01000014">
    <property type="protein sequence ID" value="HIX67411.1"/>
    <property type="molecule type" value="Genomic_DNA"/>
</dbReference>
<dbReference type="SUPFAM" id="SSF50129">
    <property type="entry name" value="GroES-like"/>
    <property type="match status" value="1"/>
</dbReference>
<dbReference type="InterPro" id="IPR011032">
    <property type="entry name" value="GroES-like_sf"/>
</dbReference>
<dbReference type="InterPro" id="IPR050129">
    <property type="entry name" value="Zn_alcohol_dh"/>
</dbReference>
<feature type="domain" description="Alcohol dehydrogenase-like N-terminal" evidence="3">
    <location>
        <begin position="24"/>
        <end position="126"/>
    </location>
</feature>
<dbReference type="InterPro" id="IPR036291">
    <property type="entry name" value="NAD(P)-bd_dom_sf"/>
</dbReference>
<sequence>MKALRLRSIGDFGCEEVELRDLKANEILMKVEACGICGSDIPRVFELGAHVFPITIGHEFSGTIVDAAQEEDRELIGKKAGVFPLIPCNECEHCETGHYAQCMNYNYLGSRCDGGFAQYCIIPSKWHLIFSENPKVTGKELAMIEPATVAQHAVRRGGVTAGDSVLIFGAGPIGIMAARWSRIFGARHVIMVDIDPVKKQFAADRNLDIVNSMEEDIGDFLEKMTGKKSVDVVIEGTGTSAAWNQAVKYVRTFGSIALLGNPHKDTNIQLQNHSQILRKEIEIHGVWNSYYASAPMNEWEYTVKMLDQGRLEVEDLITHTSGMEGLEQLFRDIYEHRITICKAMYCADS</sequence>
<evidence type="ECO:0000259" key="3">
    <source>
        <dbReference type="Pfam" id="PF08240"/>
    </source>
</evidence>
<dbReference type="InterPro" id="IPR013154">
    <property type="entry name" value="ADH-like_N"/>
</dbReference>
<organism evidence="4 5">
    <name type="scientific">Candidatus Anaerostipes excrementavium</name>
    <dbReference type="NCBI Taxonomy" id="2838463"/>
    <lineage>
        <taxon>Bacteria</taxon>
        <taxon>Bacillati</taxon>
        <taxon>Bacillota</taxon>
        <taxon>Clostridia</taxon>
        <taxon>Lachnospirales</taxon>
        <taxon>Lachnospiraceae</taxon>
        <taxon>Anaerostipes</taxon>
    </lineage>
</organism>
<feature type="domain" description="Alcohol dehydrogenase-like C-terminal" evidence="2">
    <location>
        <begin position="172"/>
        <end position="300"/>
    </location>
</feature>
<evidence type="ECO:0000256" key="1">
    <source>
        <dbReference type="ARBA" id="ARBA00023002"/>
    </source>
</evidence>
<dbReference type="Gene3D" id="3.40.50.720">
    <property type="entry name" value="NAD(P)-binding Rossmann-like Domain"/>
    <property type="match status" value="1"/>
</dbReference>
<evidence type="ECO:0000313" key="5">
    <source>
        <dbReference type="Proteomes" id="UP000886721"/>
    </source>
</evidence>
<evidence type="ECO:0000259" key="2">
    <source>
        <dbReference type="Pfam" id="PF00107"/>
    </source>
</evidence>
<gene>
    <name evidence="4" type="ORF">H9735_04690</name>
</gene>
<dbReference type="SUPFAM" id="SSF51735">
    <property type="entry name" value="NAD(P)-binding Rossmann-fold domains"/>
    <property type="match status" value="1"/>
</dbReference>
<evidence type="ECO:0000313" key="4">
    <source>
        <dbReference type="EMBL" id="HIX67411.1"/>
    </source>
</evidence>
<dbReference type="GO" id="GO:0016491">
    <property type="term" value="F:oxidoreductase activity"/>
    <property type="evidence" value="ECO:0007669"/>
    <property type="project" value="UniProtKB-KW"/>
</dbReference>
<dbReference type="Proteomes" id="UP000886721">
    <property type="component" value="Unassembled WGS sequence"/>
</dbReference>
<keyword evidence="1" id="KW-0560">Oxidoreductase</keyword>
<reference evidence="4" key="2">
    <citation type="submission" date="2021-04" db="EMBL/GenBank/DDBJ databases">
        <authorList>
            <person name="Gilroy R."/>
        </authorList>
    </citation>
    <scope>NUCLEOTIDE SEQUENCE</scope>
    <source>
        <strain evidence="4">CHK191-13928</strain>
    </source>
</reference>
<dbReference type="InterPro" id="IPR013149">
    <property type="entry name" value="ADH-like_C"/>
</dbReference>
<reference evidence="4" key="1">
    <citation type="journal article" date="2021" name="PeerJ">
        <title>Extensive microbial diversity within the chicken gut microbiome revealed by metagenomics and culture.</title>
        <authorList>
            <person name="Gilroy R."/>
            <person name="Ravi A."/>
            <person name="Getino M."/>
            <person name="Pursley I."/>
            <person name="Horton D.L."/>
            <person name="Alikhan N.F."/>
            <person name="Baker D."/>
            <person name="Gharbi K."/>
            <person name="Hall N."/>
            <person name="Watson M."/>
            <person name="Adriaenssens E.M."/>
            <person name="Foster-Nyarko E."/>
            <person name="Jarju S."/>
            <person name="Secka A."/>
            <person name="Antonio M."/>
            <person name="Oren A."/>
            <person name="Chaudhuri R.R."/>
            <person name="La Ragione R."/>
            <person name="Hildebrand F."/>
            <person name="Pallen M.J."/>
        </authorList>
    </citation>
    <scope>NUCLEOTIDE SEQUENCE</scope>
    <source>
        <strain evidence="4">CHK191-13928</strain>
    </source>
</reference>